<dbReference type="EMBL" id="JAPMOS010000008">
    <property type="protein sequence ID" value="KAJ4461346.1"/>
    <property type="molecule type" value="Genomic_DNA"/>
</dbReference>
<protein>
    <submittedName>
        <fullName evidence="2">Uncharacterized protein</fullName>
    </submittedName>
</protein>
<organism evidence="2 3">
    <name type="scientific">Paratrimastix pyriformis</name>
    <dbReference type="NCBI Taxonomy" id="342808"/>
    <lineage>
        <taxon>Eukaryota</taxon>
        <taxon>Metamonada</taxon>
        <taxon>Preaxostyla</taxon>
        <taxon>Paratrimastigidae</taxon>
        <taxon>Paratrimastix</taxon>
    </lineage>
</organism>
<comment type="caution">
    <text evidence="2">The sequence shown here is derived from an EMBL/GenBank/DDBJ whole genome shotgun (WGS) entry which is preliminary data.</text>
</comment>
<evidence type="ECO:0000256" key="1">
    <source>
        <dbReference type="SAM" id="MobiDB-lite"/>
    </source>
</evidence>
<proteinExistence type="predicted"/>
<dbReference type="Proteomes" id="UP001141327">
    <property type="component" value="Unassembled WGS sequence"/>
</dbReference>
<feature type="compositionally biased region" description="Basic and acidic residues" evidence="1">
    <location>
        <begin position="25"/>
        <end position="49"/>
    </location>
</feature>
<sequence length="114" mass="13620">MTNKKMRMQLRGVIRTNRLFFREEAEDHDVPNRHNEDVVDGHPHGDHQNNGRRVHRDPDKVHRCYEVENDTASDHLVRDRQSRDRDSRVLFVAPSPLELKTKLRIEQFDFVPRS</sequence>
<keyword evidence="3" id="KW-1185">Reference proteome</keyword>
<accession>A0ABQ8USB3</accession>
<gene>
    <name evidence="2" type="ORF">PAPYR_2399</name>
</gene>
<feature type="region of interest" description="Disordered" evidence="1">
    <location>
        <begin position="25"/>
        <end position="59"/>
    </location>
</feature>
<reference evidence="2" key="1">
    <citation type="journal article" date="2022" name="bioRxiv">
        <title>Genomics of Preaxostyla Flagellates Illuminates Evolutionary Transitions and the Path Towards Mitochondrial Loss.</title>
        <authorList>
            <person name="Novak L.V.F."/>
            <person name="Treitli S.C."/>
            <person name="Pyrih J."/>
            <person name="Halakuc P."/>
            <person name="Pipaliya S.V."/>
            <person name="Vacek V."/>
            <person name="Brzon O."/>
            <person name="Soukal P."/>
            <person name="Eme L."/>
            <person name="Dacks J.B."/>
            <person name="Karnkowska A."/>
            <person name="Elias M."/>
            <person name="Hampl V."/>
        </authorList>
    </citation>
    <scope>NUCLEOTIDE SEQUENCE</scope>
    <source>
        <strain evidence="2">RCP-MX</strain>
    </source>
</reference>
<name>A0ABQ8USB3_9EUKA</name>
<evidence type="ECO:0000313" key="2">
    <source>
        <dbReference type="EMBL" id="KAJ4461346.1"/>
    </source>
</evidence>
<evidence type="ECO:0000313" key="3">
    <source>
        <dbReference type="Proteomes" id="UP001141327"/>
    </source>
</evidence>